<protein>
    <submittedName>
        <fullName evidence="1">Uncharacterized protein</fullName>
    </submittedName>
</protein>
<dbReference type="AlphaFoldDB" id="A0A078A094"/>
<name>A0A078A094_STYLE</name>
<dbReference type="Proteomes" id="UP000039865">
    <property type="component" value="Unassembled WGS sequence"/>
</dbReference>
<dbReference type="InParanoid" id="A0A078A094"/>
<sequence length="500" mass="58585">MIKSTQEIFIHLELKINCYFNQMTLDQESRHFSRKYSELRITQNPRCDFSTITPKININGDLFQVFPASPVSNRIKSFQNSNKKVKINRRIIGSIDYMKEGEQHVIRKQLEIKQKNSLSDRLKGNIFKDFFNKKIRSSIIDITTSRNQQQSRDQLSVVNSNNKKTRDSIRSVQFSSNYTTREDRSRSKFVKFPDQNAKEMINKIEKRIGKDQLENISSANFNDTIRSKVTNFSRVSSVGRLFLELQQEKVLLKHEQTQKEWQNQALKLGDKVNKTQKTTSKKFLQAIESKPKSIMLKNQDFPLKNQIASLKCKQVDLISQNAGFSWKMSLRESQGEEKEQLFIPIGPHSDINCRIIRQPINKYTKFMKQDPSNNNQMQDTEAHDFSQSLRGSKSTLSIIRNTRNSLPVVPRVLQSEQGFYFDTSKITENNVTLDRHELNQLQNLTINGESKYQKEKEYCMKIPNGERRLMLNHIYCEDGDAEPFHNEEIIYENYEPKFSY</sequence>
<accession>A0A078A094</accession>
<evidence type="ECO:0000313" key="1">
    <source>
        <dbReference type="EMBL" id="CDW75616.1"/>
    </source>
</evidence>
<gene>
    <name evidence="1" type="primary">Contig4579.g4887</name>
    <name evidence="1" type="ORF">STYLEM_4607</name>
</gene>
<dbReference type="EMBL" id="CCKQ01004455">
    <property type="protein sequence ID" value="CDW75616.1"/>
    <property type="molecule type" value="Genomic_DNA"/>
</dbReference>
<proteinExistence type="predicted"/>
<organism evidence="1 2">
    <name type="scientific">Stylonychia lemnae</name>
    <name type="common">Ciliate</name>
    <dbReference type="NCBI Taxonomy" id="5949"/>
    <lineage>
        <taxon>Eukaryota</taxon>
        <taxon>Sar</taxon>
        <taxon>Alveolata</taxon>
        <taxon>Ciliophora</taxon>
        <taxon>Intramacronucleata</taxon>
        <taxon>Spirotrichea</taxon>
        <taxon>Stichotrichia</taxon>
        <taxon>Sporadotrichida</taxon>
        <taxon>Oxytrichidae</taxon>
        <taxon>Stylonychinae</taxon>
        <taxon>Stylonychia</taxon>
    </lineage>
</organism>
<evidence type="ECO:0000313" key="2">
    <source>
        <dbReference type="Proteomes" id="UP000039865"/>
    </source>
</evidence>
<reference evidence="1 2" key="1">
    <citation type="submission" date="2014-06" db="EMBL/GenBank/DDBJ databases">
        <authorList>
            <person name="Swart Estienne"/>
        </authorList>
    </citation>
    <scope>NUCLEOTIDE SEQUENCE [LARGE SCALE GENOMIC DNA]</scope>
    <source>
        <strain evidence="1 2">130c</strain>
    </source>
</reference>
<keyword evidence="2" id="KW-1185">Reference proteome</keyword>